<dbReference type="InterPro" id="IPR008492">
    <property type="entry name" value="Rv2714-like"/>
</dbReference>
<dbReference type="AlphaFoldDB" id="A0A6J6YHI8"/>
<gene>
    <name evidence="1" type="ORF">UFOPK3046_00955</name>
</gene>
<name>A0A6J6YHI8_9ZZZZ</name>
<proteinExistence type="predicted"/>
<reference evidence="1" key="1">
    <citation type="submission" date="2020-05" db="EMBL/GenBank/DDBJ databases">
        <authorList>
            <person name="Chiriac C."/>
            <person name="Salcher M."/>
            <person name="Ghai R."/>
            <person name="Kavagutti S V."/>
        </authorList>
    </citation>
    <scope>NUCLEOTIDE SEQUENCE</scope>
</reference>
<dbReference type="InterPro" id="IPR019151">
    <property type="entry name" value="Proteasome_assmbl_chaperone_2"/>
</dbReference>
<evidence type="ECO:0000313" key="1">
    <source>
        <dbReference type="EMBL" id="CAB4807945.1"/>
    </source>
</evidence>
<dbReference type="SUPFAM" id="SSF159659">
    <property type="entry name" value="Cgl1923-like"/>
    <property type="match status" value="1"/>
</dbReference>
<dbReference type="PIRSF" id="PIRSF028754">
    <property type="entry name" value="UCP028754"/>
    <property type="match status" value="1"/>
</dbReference>
<protein>
    <submittedName>
        <fullName evidence="1">Unannotated protein</fullName>
    </submittedName>
</protein>
<dbReference type="Gene3D" id="3.40.50.10900">
    <property type="entry name" value="PAC-like subunit"/>
    <property type="match status" value="1"/>
</dbReference>
<sequence length="296" mass="32534">MIGPVEYPHATGTVNTMSHLLWTDRPAGDRPVMIVAFEGWNDAADAATSAVDYLTEHLQGREFAQIDPEEFYDFTATRPRVRSLGGLDRTIDWPRNTFSWATPQDAPGGIVLMRGVEPQLKWRGFCRQVLQVAAELNCSMVITLGSLLADVAHTRPTPVFGNAYLQSVINRFNLDQAHYEGPTGIVGVLHTECVSAQIDSASLWAAVPAYVPSASSPKAALALVQRVTEVAELKLNSEGLAAAVAAYEQEITTLVSEDETTIDYVRHLEEQHDRNAGSIQSADDLVEEVERFLREQ</sequence>
<organism evidence="1">
    <name type="scientific">freshwater metagenome</name>
    <dbReference type="NCBI Taxonomy" id="449393"/>
    <lineage>
        <taxon>unclassified sequences</taxon>
        <taxon>metagenomes</taxon>
        <taxon>ecological metagenomes</taxon>
    </lineage>
</organism>
<accession>A0A6J6YHI8</accession>
<dbReference type="Pfam" id="PF09754">
    <property type="entry name" value="PAC2"/>
    <property type="match status" value="1"/>
</dbReference>
<dbReference type="InterPro" id="IPR038389">
    <property type="entry name" value="PSMG2_sf"/>
</dbReference>
<dbReference type="EMBL" id="CAFAAQ010000074">
    <property type="protein sequence ID" value="CAB4807945.1"/>
    <property type="molecule type" value="Genomic_DNA"/>
</dbReference>